<feature type="region of interest" description="Disordered" evidence="1">
    <location>
        <begin position="565"/>
        <end position="588"/>
    </location>
</feature>
<dbReference type="Pfam" id="PF06985">
    <property type="entry name" value="HET"/>
    <property type="match status" value="1"/>
</dbReference>
<dbReference type="AlphaFoldDB" id="A0A6G1HE00"/>
<dbReference type="PANTHER" id="PTHR24148">
    <property type="entry name" value="ANKYRIN REPEAT DOMAIN-CONTAINING PROTEIN 39 HOMOLOG-RELATED"/>
    <property type="match status" value="1"/>
</dbReference>
<name>A0A6G1HE00_9PEZI</name>
<sequence length="705" mass="80046">MSKPNEKNRPLTKLKSRSTSIYAGLPLTTTNAIRLIEVQPARSKYDVLMCDILVSSLKNPPPYQALSYSWDGQDKTREILCNGQKMLVTENCFAALRRLRRSAHKRLVWIDAICIDQSSTSERSHQVRVMGEIYGKASQVIVWLGEQTKESQEAFKSIEDFASRLDSGLLPSDVRLWLTKRNFDSIIGKVEKGIRRGQTPEADVSMAALLDLHFKDVLTRSWWSRVWTIQEVAFSEDCVLLCGSKILPWQTFCRVLFRLAEMDNRKGQTVMPIHWNARNAIRASQGEEHVDGNGNDGNRHNILEAFSEIIGRVTLRPGRKTKAADPVSEDFKKFMTEENVRSFDLYPILRRARASDASDPKDKVYALHSIFRQLGGQFPPPDYEHSIVRIYEEVTKGVIEHDKSLALLEQVYTSNNDKGLPSWVPDWSDTKVRDFPQALRRFEASGRSSSRFEFSKRITSKSHSLVVHGVVVDKVEFVGPPMEKGHGIESTETNGIDVAMIVRKWEQMADRLHYKDGQRFHQYLPTRESLEQAFRRTLLEDQDMAELRKGLDTWSAAYLAGLRPDANGSRPRLGQGQQDHAVRPTRADLPTRSASLAPLLSSHRLSLESTSPSISPSPTIKFSRKLVARFAGYRFFTTVKGYMGIAAATTQIGDEVVLISGFRFPMVVHDGRVHKRLRSTAYVHGVMYGEMWPSDERELKEMAFA</sequence>
<dbReference type="InterPro" id="IPR010730">
    <property type="entry name" value="HET"/>
</dbReference>
<dbReference type="Pfam" id="PF26639">
    <property type="entry name" value="Het-6_barrel"/>
    <property type="match status" value="1"/>
</dbReference>
<evidence type="ECO:0000259" key="2">
    <source>
        <dbReference type="Pfam" id="PF06985"/>
    </source>
</evidence>
<dbReference type="PANTHER" id="PTHR24148:SF73">
    <property type="entry name" value="HET DOMAIN PROTEIN (AFU_ORTHOLOGUE AFUA_8G01020)"/>
    <property type="match status" value="1"/>
</dbReference>
<accession>A0A6G1HE00</accession>
<feature type="domain" description="Heterokaryon incompatibility" evidence="2">
    <location>
        <begin position="63"/>
        <end position="231"/>
    </location>
</feature>
<organism evidence="3 4">
    <name type="scientific">Aulographum hederae CBS 113979</name>
    <dbReference type="NCBI Taxonomy" id="1176131"/>
    <lineage>
        <taxon>Eukaryota</taxon>
        <taxon>Fungi</taxon>
        <taxon>Dikarya</taxon>
        <taxon>Ascomycota</taxon>
        <taxon>Pezizomycotina</taxon>
        <taxon>Dothideomycetes</taxon>
        <taxon>Pleosporomycetidae</taxon>
        <taxon>Aulographales</taxon>
        <taxon>Aulographaceae</taxon>
    </lineage>
</organism>
<evidence type="ECO:0000313" key="4">
    <source>
        <dbReference type="Proteomes" id="UP000800041"/>
    </source>
</evidence>
<proteinExistence type="predicted"/>
<keyword evidence="4" id="KW-1185">Reference proteome</keyword>
<reference evidence="3" key="1">
    <citation type="journal article" date="2020" name="Stud. Mycol.">
        <title>101 Dothideomycetes genomes: a test case for predicting lifestyles and emergence of pathogens.</title>
        <authorList>
            <person name="Haridas S."/>
            <person name="Albert R."/>
            <person name="Binder M."/>
            <person name="Bloem J."/>
            <person name="Labutti K."/>
            <person name="Salamov A."/>
            <person name="Andreopoulos B."/>
            <person name="Baker S."/>
            <person name="Barry K."/>
            <person name="Bills G."/>
            <person name="Bluhm B."/>
            <person name="Cannon C."/>
            <person name="Castanera R."/>
            <person name="Culley D."/>
            <person name="Daum C."/>
            <person name="Ezra D."/>
            <person name="Gonzalez J."/>
            <person name="Henrissat B."/>
            <person name="Kuo A."/>
            <person name="Liang C."/>
            <person name="Lipzen A."/>
            <person name="Lutzoni F."/>
            <person name="Magnuson J."/>
            <person name="Mondo S."/>
            <person name="Nolan M."/>
            <person name="Ohm R."/>
            <person name="Pangilinan J."/>
            <person name="Park H.-J."/>
            <person name="Ramirez L."/>
            <person name="Alfaro M."/>
            <person name="Sun H."/>
            <person name="Tritt A."/>
            <person name="Yoshinaga Y."/>
            <person name="Zwiers L.-H."/>
            <person name="Turgeon B."/>
            <person name="Goodwin S."/>
            <person name="Spatafora J."/>
            <person name="Crous P."/>
            <person name="Grigoriev I."/>
        </authorList>
    </citation>
    <scope>NUCLEOTIDE SEQUENCE</scope>
    <source>
        <strain evidence="3">CBS 113979</strain>
    </source>
</reference>
<evidence type="ECO:0000313" key="3">
    <source>
        <dbReference type="EMBL" id="KAF1991249.1"/>
    </source>
</evidence>
<dbReference type="EMBL" id="ML977140">
    <property type="protein sequence ID" value="KAF1991249.1"/>
    <property type="molecule type" value="Genomic_DNA"/>
</dbReference>
<evidence type="ECO:0000256" key="1">
    <source>
        <dbReference type="SAM" id="MobiDB-lite"/>
    </source>
</evidence>
<dbReference type="InterPro" id="IPR052895">
    <property type="entry name" value="HetReg/Transcr_Mod"/>
</dbReference>
<protein>
    <submittedName>
        <fullName evidence="3">HET-domain-containing protein</fullName>
    </submittedName>
</protein>
<dbReference type="OrthoDB" id="194358at2759"/>
<gene>
    <name evidence="3" type="ORF">K402DRAFT_400709</name>
</gene>
<dbReference type="Proteomes" id="UP000800041">
    <property type="component" value="Unassembled WGS sequence"/>
</dbReference>